<evidence type="ECO:0000313" key="4">
    <source>
        <dbReference type="EnsemblMetazoa" id="CJA10730.1"/>
    </source>
</evidence>
<dbReference type="GO" id="GO:0005730">
    <property type="term" value="C:nucleolus"/>
    <property type="evidence" value="ECO:0007669"/>
    <property type="project" value="InterPro"/>
</dbReference>
<organism evidence="4 5">
    <name type="scientific">Caenorhabditis japonica</name>
    <dbReference type="NCBI Taxonomy" id="281687"/>
    <lineage>
        <taxon>Eukaryota</taxon>
        <taxon>Metazoa</taxon>
        <taxon>Ecdysozoa</taxon>
        <taxon>Nematoda</taxon>
        <taxon>Chromadorea</taxon>
        <taxon>Rhabditida</taxon>
        <taxon>Rhabditina</taxon>
        <taxon>Rhabditomorpha</taxon>
        <taxon>Rhabditoidea</taxon>
        <taxon>Rhabditidae</taxon>
        <taxon>Peloderinae</taxon>
        <taxon>Caenorhabditis</taxon>
    </lineage>
</organism>
<proteinExistence type="inferred from homology"/>
<dbReference type="GO" id="GO:0006289">
    <property type="term" value="P:nucleotide-excision repair"/>
    <property type="evidence" value="ECO:0007669"/>
    <property type="project" value="TreeGrafter"/>
</dbReference>
<dbReference type="GO" id="GO:0030896">
    <property type="term" value="C:checkpoint clamp complex"/>
    <property type="evidence" value="ECO:0007669"/>
    <property type="project" value="InterPro"/>
</dbReference>
<dbReference type="PANTHER" id="PTHR12900">
    <property type="entry name" value="MITOTIC AND DNA DAMAGE CHECKPOINT PROTEIN HUS1"/>
    <property type="match status" value="1"/>
</dbReference>
<reference evidence="4" key="2">
    <citation type="submission" date="2022-06" db="UniProtKB">
        <authorList>
            <consortium name="EnsemblMetazoa"/>
        </authorList>
    </citation>
    <scope>IDENTIFICATION</scope>
    <source>
        <strain evidence="4">DF5081</strain>
    </source>
</reference>
<dbReference type="PANTHER" id="PTHR12900:SF0">
    <property type="entry name" value="CHECKPOINT PROTEIN"/>
    <property type="match status" value="1"/>
</dbReference>
<dbReference type="AlphaFoldDB" id="A0A8R1DS33"/>
<dbReference type="EnsemblMetazoa" id="CJA10730.1">
    <property type="protein sequence ID" value="CJA10730.1"/>
    <property type="gene ID" value="WBGene00129934"/>
</dbReference>
<protein>
    <recommendedName>
        <fullName evidence="6">Checkpoint protein</fullName>
    </recommendedName>
</protein>
<evidence type="ECO:0000256" key="2">
    <source>
        <dbReference type="ARBA" id="ARBA00005563"/>
    </source>
</evidence>
<accession>A0A8R1DS33</accession>
<dbReference type="GO" id="GO:0033314">
    <property type="term" value="P:mitotic DNA replication checkpoint signaling"/>
    <property type="evidence" value="ECO:0007669"/>
    <property type="project" value="TreeGrafter"/>
</dbReference>
<dbReference type="PIRSF" id="PIRSF011312">
    <property type="entry name" value="Cell_cycle_HUS1"/>
    <property type="match status" value="1"/>
</dbReference>
<name>A0A8R1DS33_CAEJA</name>
<keyword evidence="5" id="KW-1185">Reference proteome</keyword>
<dbReference type="Pfam" id="PF04005">
    <property type="entry name" value="Hus1"/>
    <property type="match status" value="1"/>
</dbReference>
<sequence length="165" mass="18628">NDEPILSVEVRNPESDIVSHQVPITIILSRYWPSYARPAIADRRMSISMPPPKFISRFLHAFKNSNARVVKFTASRVGDLRISTRIDNGEIDASFADLQTAVMDGDSQEETASVELTIRNISTMFHSFAHTKSRVKMNIISHRMAEFTVINEDYNLSFIAGKSPE</sequence>
<evidence type="ECO:0000313" key="5">
    <source>
        <dbReference type="Proteomes" id="UP000005237"/>
    </source>
</evidence>
<dbReference type="GO" id="GO:0000724">
    <property type="term" value="P:double-strand break repair via homologous recombination"/>
    <property type="evidence" value="ECO:0007669"/>
    <property type="project" value="TreeGrafter"/>
</dbReference>
<dbReference type="InterPro" id="IPR007150">
    <property type="entry name" value="HUS1/Mec3"/>
</dbReference>
<dbReference type="Proteomes" id="UP000005237">
    <property type="component" value="Unassembled WGS sequence"/>
</dbReference>
<dbReference type="GO" id="GO:0000723">
    <property type="term" value="P:telomere maintenance"/>
    <property type="evidence" value="ECO:0007669"/>
    <property type="project" value="TreeGrafter"/>
</dbReference>
<comment type="subcellular location">
    <subcellularLocation>
        <location evidence="1">Nucleus</location>
    </subcellularLocation>
</comment>
<dbReference type="GO" id="GO:0035861">
    <property type="term" value="C:site of double-strand break"/>
    <property type="evidence" value="ECO:0007669"/>
    <property type="project" value="TreeGrafter"/>
</dbReference>
<evidence type="ECO:0000256" key="3">
    <source>
        <dbReference type="ARBA" id="ARBA00023242"/>
    </source>
</evidence>
<dbReference type="InterPro" id="IPR016580">
    <property type="entry name" value="HUS1"/>
</dbReference>
<dbReference type="GO" id="GO:0031573">
    <property type="term" value="P:mitotic intra-S DNA damage checkpoint signaling"/>
    <property type="evidence" value="ECO:0007669"/>
    <property type="project" value="TreeGrafter"/>
</dbReference>
<evidence type="ECO:0008006" key="6">
    <source>
        <dbReference type="Google" id="ProtNLM"/>
    </source>
</evidence>
<keyword evidence="3" id="KW-0539">Nucleus</keyword>
<comment type="similarity">
    <text evidence="2">Belongs to the HUS1 family.</text>
</comment>
<reference evidence="5" key="1">
    <citation type="submission" date="2010-08" db="EMBL/GenBank/DDBJ databases">
        <authorList>
            <consortium name="Caenorhabditis japonica Sequencing Consortium"/>
            <person name="Wilson R.K."/>
        </authorList>
    </citation>
    <scope>NUCLEOTIDE SEQUENCE [LARGE SCALE GENOMIC DNA]</scope>
    <source>
        <strain evidence="5">DF5081</strain>
    </source>
</reference>
<dbReference type="GO" id="GO:0044778">
    <property type="term" value="P:meiotic DNA integrity checkpoint signaling"/>
    <property type="evidence" value="ECO:0007669"/>
    <property type="project" value="TreeGrafter"/>
</dbReference>
<dbReference type="Gene3D" id="3.70.10.10">
    <property type="match status" value="1"/>
</dbReference>
<evidence type="ECO:0000256" key="1">
    <source>
        <dbReference type="ARBA" id="ARBA00004123"/>
    </source>
</evidence>